<evidence type="ECO:0000256" key="1">
    <source>
        <dbReference type="SAM" id="Phobius"/>
    </source>
</evidence>
<keyword evidence="1" id="KW-1133">Transmembrane helix</keyword>
<dbReference type="AlphaFoldDB" id="A0A1F7GU77"/>
<keyword evidence="1" id="KW-0812">Transmembrane</keyword>
<accession>A0A1F7GU77</accession>
<dbReference type="Proteomes" id="UP000177026">
    <property type="component" value="Unassembled WGS sequence"/>
</dbReference>
<dbReference type="EMBL" id="MFZI01000009">
    <property type="protein sequence ID" value="OGK22062.1"/>
    <property type="molecule type" value="Genomic_DNA"/>
</dbReference>
<protein>
    <recommendedName>
        <fullName evidence="4">Type 4 fimbrial biogenesis protein PilX N-terminal domain-containing protein</fullName>
    </recommendedName>
</protein>
<evidence type="ECO:0000313" key="3">
    <source>
        <dbReference type="Proteomes" id="UP000177026"/>
    </source>
</evidence>
<gene>
    <name evidence="2" type="ORF">A2866_05800</name>
</gene>
<keyword evidence="1" id="KW-0472">Membrane</keyword>
<comment type="caution">
    <text evidence="2">The sequence shown here is derived from an EMBL/GenBank/DDBJ whole genome shotgun (WGS) entry which is preliminary data.</text>
</comment>
<reference evidence="2 3" key="1">
    <citation type="journal article" date="2016" name="Nat. Commun.">
        <title>Thousands of microbial genomes shed light on interconnected biogeochemical processes in an aquifer system.</title>
        <authorList>
            <person name="Anantharaman K."/>
            <person name="Brown C.T."/>
            <person name="Hug L.A."/>
            <person name="Sharon I."/>
            <person name="Castelle C.J."/>
            <person name="Probst A.J."/>
            <person name="Thomas B.C."/>
            <person name="Singh A."/>
            <person name="Wilkins M.J."/>
            <person name="Karaoz U."/>
            <person name="Brodie E.L."/>
            <person name="Williams K.H."/>
            <person name="Hubbard S.S."/>
            <person name="Banfield J.F."/>
        </authorList>
    </citation>
    <scope>NUCLEOTIDE SEQUENCE [LARGE SCALE GENOMIC DNA]</scope>
</reference>
<organism evidence="2 3">
    <name type="scientific">Candidatus Roizmanbacteria bacterium RIFCSPHIGHO2_01_FULL_39_8</name>
    <dbReference type="NCBI Taxonomy" id="1802033"/>
    <lineage>
        <taxon>Bacteria</taxon>
        <taxon>Candidatus Roizmaniibacteriota</taxon>
    </lineage>
</organism>
<proteinExistence type="predicted"/>
<evidence type="ECO:0008006" key="4">
    <source>
        <dbReference type="Google" id="ProtNLM"/>
    </source>
</evidence>
<evidence type="ECO:0000313" key="2">
    <source>
        <dbReference type="EMBL" id="OGK22062.1"/>
    </source>
</evidence>
<name>A0A1F7GU77_9BACT</name>
<sequence>MKKGQTIILLLVFMTITVTLTTATVIMSIINSVGNTKLQQGVSAYTVAESGIENALLRVLRDPNYTGETLPVGPTGTATIQVSNGVIISTGKVGNFVKRIQVTFTLDKKLTISSWKQIE</sequence>
<feature type="transmembrane region" description="Helical" evidence="1">
    <location>
        <begin position="7"/>
        <end position="30"/>
    </location>
</feature>